<proteinExistence type="predicted"/>
<gene>
    <name evidence="1" type="ORF">CYLTODRAFT_353576</name>
</gene>
<dbReference type="STRING" id="1314674.A0A0D7B9K1"/>
<evidence type="ECO:0008006" key="3">
    <source>
        <dbReference type="Google" id="ProtNLM"/>
    </source>
</evidence>
<evidence type="ECO:0000313" key="2">
    <source>
        <dbReference type="Proteomes" id="UP000054007"/>
    </source>
</evidence>
<evidence type="ECO:0000313" key="1">
    <source>
        <dbReference type="EMBL" id="KIY67223.1"/>
    </source>
</evidence>
<keyword evidence="2" id="KW-1185">Reference proteome</keyword>
<dbReference type="Proteomes" id="UP000054007">
    <property type="component" value="Unassembled WGS sequence"/>
</dbReference>
<name>A0A0D7B9K1_9AGAR</name>
<accession>A0A0D7B9K1</accession>
<dbReference type="AlphaFoldDB" id="A0A0D7B9K1"/>
<reference evidence="1 2" key="1">
    <citation type="journal article" date="2015" name="Fungal Genet. Biol.">
        <title>Evolution of novel wood decay mechanisms in Agaricales revealed by the genome sequences of Fistulina hepatica and Cylindrobasidium torrendii.</title>
        <authorList>
            <person name="Floudas D."/>
            <person name="Held B.W."/>
            <person name="Riley R."/>
            <person name="Nagy L.G."/>
            <person name="Koehler G."/>
            <person name="Ransdell A.S."/>
            <person name="Younus H."/>
            <person name="Chow J."/>
            <person name="Chiniquy J."/>
            <person name="Lipzen A."/>
            <person name="Tritt A."/>
            <person name="Sun H."/>
            <person name="Haridas S."/>
            <person name="LaButti K."/>
            <person name="Ohm R.A."/>
            <person name="Kues U."/>
            <person name="Blanchette R.A."/>
            <person name="Grigoriev I.V."/>
            <person name="Minto R.E."/>
            <person name="Hibbett D.S."/>
        </authorList>
    </citation>
    <scope>NUCLEOTIDE SEQUENCE [LARGE SCALE GENOMIC DNA]</scope>
    <source>
        <strain evidence="1 2">FP15055 ss-10</strain>
    </source>
</reference>
<protein>
    <recommendedName>
        <fullName evidence="3">Reverse transcriptase zinc-binding domain-containing protein</fullName>
    </recommendedName>
</protein>
<dbReference type="EMBL" id="KN880531">
    <property type="protein sequence ID" value="KIY67223.1"/>
    <property type="molecule type" value="Genomic_DNA"/>
</dbReference>
<sequence>LRTGHCALNAHLYNICAQSAPTPECPTCGYERETVFHFVMVCPTYQFDRMLMFEGMRYEKMDPTMKNLMNTEKGVRELLRYAHGTGRFNQGMFGDGLARMEANNWR</sequence>
<feature type="non-terminal residue" evidence="1">
    <location>
        <position position="1"/>
    </location>
</feature>
<dbReference type="OrthoDB" id="2982385at2759"/>
<organism evidence="1 2">
    <name type="scientific">Cylindrobasidium torrendii FP15055 ss-10</name>
    <dbReference type="NCBI Taxonomy" id="1314674"/>
    <lineage>
        <taxon>Eukaryota</taxon>
        <taxon>Fungi</taxon>
        <taxon>Dikarya</taxon>
        <taxon>Basidiomycota</taxon>
        <taxon>Agaricomycotina</taxon>
        <taxon>Agaricomycetes</taxon>
        <taxon>Agaricomycetidae</taxon>
        <taxon>Agaricales</taxon>
        <taxon>Marasmiineae</taxon>
        <taxon>Physalacriaceae</taxon>
        <taxon>Cylindrobasidium</taxon>
    </lineage>
</organism>